<dbReference type="Proteomes" id="UP000827721">
    <property type="component" value="Unassembled WGS sequence"/>
</dbReference>
<evidence type="ECO:0000256" key="6">
    <source>
        <dbReference type="ARBA" id="ARBA00023157"/>
    </source>
</evidence>
<keyword evidence="2" id="KW-0945">Host-virus interaction</keyword>
<proteinExistence type="inferred from homology"/>
<protein>
    <recommendedName>
        <fullName evidence="10">Gnk2-homologous domain-containing protein</fullName>
    </recommendedName>
</protein>
<dbReference type="InterPro" id="IPR051378">
    <property type="entry name" value="Cell2Cell_Antifungal"/>
</dbReference>
<keyword evidence="12" id="KW-1185">Reference proteome</keyword>
<comment type="subcellular location">
    <subcellularLocation>
        <location evidence="7">Cell junction</location>
        <location evidence="7">Plasmodesma</location>
    </subcellularLocation>
    <subcellularLocation>
        <location evidence="1">Cell membrane</location>
        <topology evidence="1">Single-pass type I membrane protein</topology>
    </subcellularLocation>
</comment>
<evidence type="ECO:0000256" key="7">
    <source>
        <dbReference type="ARBA" id="ARBA00024184"/>
    </source>
</evidence>
<dbReference type="CDD" id="cd23509">
    <property type="entry name" value="Gnk2-like"/>
    <property type="match status" value="2"/>
</dbReference>
<keyword evidence="9" id="KW-0472">Membrane</keyword>
<feature type="domain" description="Gnk2-homologous" evidence="10">
    <location>
        <begin position="50"/>
        <end position="153"/>
    </location>
</feature>
<evidence type="ECO:0000313" key="12">
    <source>
        <dbReference type="Proteomes" id="UP000827721"/>
    </source>
</evidence>
<evidence type="ECO:0000256" key="8">
    <source>
        <dbReference type="ARBA" id="ARBA00038393"/>
    </source>
</evidence>
<dbReference type="InterPro" id="IPR038408">
    <property type="entry name" value="GNK2_sf"/>
</dbReference>
<evidence type="ECO:0000259" key="10">
    <source>
        <dbReference type="PROSITE" id="PS51473"/>
    </source>
</evidence>
<comment type="caution">
    <text evidence="11">The sequence shown here is derived from an EMBL/GenBank/DDBJ whole genome shotgun (WGS) entry which is preliminary data.</text>
</comment>
<dbReference type="InterPro" id="IPR002902">
    <property type="entry name" value="GNK2"/>
</dbReference>
<keyword evidence="9" id="KW-0812">Transmembrane</keyword>
<evidence type="ECO:0000256" key="1">
    <source>
        <dbReference type="ARBA" id="ARBA00004251"/>
    </source>
</evidence>
<name>A0ABQ8I950_9ROSI</name>
<accession>A0ABQ8I950</accession>
<evidence type="ECO:0000256" key="4">
    <source>
        <dbReference type="ARBA" id="ARBA00022737"/>
    </source>
</evidence>
<dbReference type="PANTHER" id="PTHR32080">
    <property type="entry name" value="ANTIFUNGAL PROTEIN GINKBILOBIN-2-LIKE"/>
    <property type="match status" value="1"/>
</dbReference>
<feature type="transmembrane region" description="Helical" evidence="9">
    <location>
        <begin position="284"/>
        <end position="304"/>
    </location>
</feature>
<keyword evidence="9" id="KW-1133">Transmembrane helix</keyword>
<evidence type="ECO:0000256" key="3">
    <source>
        <dbReference type="ARBA" id="ARBA00022729"/>
    </source>
</evidence>
<keyword evidence="6" id="KW-1015">Disulfide bond</keyword>
<evidence type="ECO:0000313" key="11">
    <source>
        <dbReference type="EMBL" id="KAH7573169.1"/>
    </source>
</evidence>
<feature type="domain" description="Gnk2-homologous" evidence="10">
    <location>
        <begin position="158"/>
        <end position="257"/>
    </location>
</feature>
<comment type="similarity">
    <text evidence="8">Belongs to the cysteine-rich repeat secretory protein family. Plasmodesmata-located proteins (PDLD) subfamily.</text>
</comment>
<evidence type="ECO:0000256" key="2">
    <source>
        <dbReference type="ARBA" id="ARBA00022581"/>
    </source>
</evidence>
<gene>
    <name evidence="11" type="ORF">JRO89_XS03G0082000</name>
</gene>
<sequence length="378" mass="39690">MSTPDTHTILSLICAHLQRPQMGFISKPLLVVLYLGLLFTNLADSATDYTTLVYKGCAKQTFQDPSGLYSQALSALFGSLVSQSTKTKFYKTTSGSGQTTITGLFQCRGDLSNSDCYNCVSKLPVLSDKLCGKTIASRVQLLGCYILYEVAGFTQISGMEMLYKTCGGTNVAGSGFEERRDAALQVMENGVVSGHGFYTSSYESVYLLAQCEGDLGDSDCSDCVKNAVQRGQVECGSSISGQVYLHKCFISYSYYPNGVPRRQSSSSSSSSGSSGPGPNTGKTVAIILGGAAGVGFVVICLMFARNLMKKRDAKGTPAVEIGCKPVGTAAKLPDAESGIAIEVAGTAELPEIDAVAVPDVELPETAGNNGAELPEAEG</sequence>
<organism evidence="11 12">
    <name type="scientific">Xanthoceras sorbifolium</name>
    <dbReference type="NCBI Taxonomy" id="99658"/>
    <lineage>
        <taxon>Eukaryota</taxon>
        <taxon>Viridiplantae</taxon>
        <taxon>Streptophyta</taxon>
        <taxon>Embryophyta</taxon>
        <taxon>Tracheophyta</taxon>
        <taxon>Spermatophyta</taxon>
        <taxon>Magnoliopsida</taxon>
        <taxon>eudicotyledons</taxon>
        <taxon>Gunneridae</taxon>
        <taxon>Pentapetalae</taxon>
        <taxon>rosids</taxon>
        <taxon>malvids</taxon>
        <taxon>Sapindales</taxon>
        <taxon>Sapindaceae</taxon>
        <taxon>Xanthoceroideae</taxon>
        <taxon>Xanthoceras</taxon>
    </lineage>
</organism>
<keyword evidence="4" id="KW-0677">Repeat</keyword>
<dbReference type="Pfam" id="PF01657">
    <property type="entry name" value="Stress-antifung"/>
    <property type="match status" value="2"/>
</dbReference>
<evidence type="ECO:0000256" key="5">
    <source>
        <dbReference type="ARBA" id="ARBA00022949"/>
    </source>
</evidence>
<dbReference type="Gene3D" id="3.30.430.20">
    <property type="entry name" value="Gnk2 domain, C-X8-C-X2-C motif"/>
    <property type="match status" value="2"/>
</dbReference>
<evidence type="ECO:0000256" key="9">
    <source>
        <dbReference type="SAM" id="Phobius"/>
    </source>
</evidence>
<reference evidence="11 12" key="1">
    <citation type="submission" date="2021-02" db="EMBL/GenBank/DDBJ databases">
        <title>Plant Genome Project.</title>
        <authorList>
            <person name="Zhang R.-G."/>
        </authorList>
    </citation>
    <scope>NUCLEOTIDE SEQUENCE [LARGE SCALE GENOMIC DNA]</scope>
    <source>
        <tissue evidence="11">Leaves</tissue>
    </source>
</reference>
<dbReference type="PANTHER" id="PTHR32080:SF24">
    <property type="entry name" value="PLASMODESMATA-LOCATED PROTEIN 2"/>
    <property type="match status" value="1"/>
</dbReference>
<keyword evidence="5" id="KW-0965">Cell junction</keyword>
<dbReference type="EMBL" id="JAFEMO010000003">
    <property type="protein sequence ID" value="KAH7573169.1"/>
    <property type="molecule type" value="Genomic_DNA"/>
</dbReference>
<dbReference type="PROSITE" id="PS51473">
    <property type="entry name" value="GNK2"/>
    <property type="match status" value="2"/>
</dbReference>
<keyword evidence="3" id="KW-0732">Signal</keyword>